<dbReference type="EMBL" id="MU003703">
    <property type="protein sequence ID" value="KAF2808237.1"/>
    <property type="molecule type" value="Genomic_DNA"/>
</dbReference>
<name>A0A6A6YJY6_9PEZI</name>
<gene>
    <name evidence="1 3" type="ORF">BDZ99DRAFT_49862</name>
</gene>
<accession>A0A6A6YJY6</accession>
<sequence>MFHQIPARPRASLQLSFVCCLPFMPSRQCAHRGLPASGAQTLRASLSSVKGPEGASWPSSMPLYVMRSRTRAASVCHGEKRNVALCAERGRGNGRGWLVREVHGWVDLSFEVHGHGDERKPCDGSYRDSVLGRPLRGAGRSSCSFRSACAAFA</sequence>
<evidence type="ECO:0000313" key="2">
    <source>
        <dbReference type="Proteomes" id="UP000504636"/>
    </source>
</evidence>
<evidence type="ECO:0000313" key="1">
    <source>
        <dbReference type="EMBL" id="KAF2808237.1"/>
    </source>
</evidence>
<protein>
    <submittedName>
        <fullName evidence="1 3">Uncharacterized protein</fullName>
    </submittedName>
</protein>
<organism evidence="1">
    <name type="scientific">Mytilinidion resinicola</name>
    <dbReference type="NCBI Taxonomy" id="574789"/>
    <lineage>
        <taxon>Eukaryota</taxon>
        <taxon>Fungi</taxon>
        <taxon>Dikarya</taxon>
        <taxon>Ascomycota</taxon>
        <taxon>Pezizomycotina</taxon>
        <taxon>Dothideomycetes</taxon>
        <taxon>Pleosporomycetidae</taxon>
        <taxon>Mytilinidiales</taxon>
        <taxon>Mytilinidiaceae</taxon>
        <taxon>Mytilinidion</taxon>
    </lineage>
</organism>
<dbReference type="GeneID" id="54464481"/>
<keyword evidence="2" id="KW-1185">Reference proteome</keyword>
<proteinExistence type="predicted"/>
<dbReference type="Proteomes" id="UP000504636">
    <property type="component" value="Unplaced"/>
</dbReference>
<dbReference type="AlphaFoldDB" id="A0A6A6YJY6"/>
<reference evidence="3" key="2">
    <citation type="submission" date="2020-04" db="EMBL/GenBank/DDBJ databases">
        <authorList>
            <consortium name="NCBI Genome Project"/>
        </authorList>
    </citation>
    <scope>NUCLEOTIDE SEQUENCE</scope>
    <source>
        <strain evidence="3">CBS 304.34</strain>
    </source>
</reference>
<reference evidence="3" key="3">
    <citation type="submission" date="2025-04" db="UniProtKB">
        <authorList>
            <consortium name="RefSeq"/>
        </authorList>
    </citation>
    <scope>IDENTIFICATION</scope>
    <source>
        <strain evidence="3">CBS 304.34</strain>
    </source>
</reference>
<reference evidence="1 3" key="1">
    <citation type="journal article" date="2020" name="Stud. Mycol.">
        <title>101 Dothideomycetes genomes: a test case for predicting lifestyles and emergence of pathogens.</title>
        <authorList>
            <person name="Haridas S."/>
            <person name="Albert R."/>
            <person name="Binder M."/>
            <person name="Bloem J."/>
            <person name="Labutti K."/>
            <person name="Salamov A."/>
            <person name="Andreopoulos B."/>
            <person name="Baker S."/>
            <person name="Barry K."/>
            <person name="Bills G."/>
            <person name="Bluhm B."/>
            <person name="Cannon C."/>
            <person name="Castanera R."/>
            <person name="Culley D."/>
            <person name="Daum C."/>
            <person name="Ezra D."/>
            <person name="Gonzalez J."/>
            <person name="Henrissat B."/>
            <person name="Kuo A."/>
            <person name="Liang C."/>
            <person name="Lipzen A."/>
            <person name="Lutzoni F."/>
            <person name="Magnuson J."/>
            <person name="Mondo S."/>
            <person name="Nolan M."/>
            <person name="Ohm R."/>
            <person name="Pangilinan J."/>
            <person name="Park H.-J."/>
            <person name="Ramirez L."/>
            <person name="Alfaro M."/>
            <person name="Sun H."/>
            <person name="Tritt A."/>
            <person name="Yoshinaga Y."/>
            <person name="Zwiers L.-H."/>
            <person name="Turgeon B."/>
            <person name="Goodwin S."/>
            <person name="Spatafora J."/>
            <person name="Crous P."/>
            <person name="Grigoriev I."/>
        </authorList>
    </citation>
    <scope>NUCLEOTIDE SEQUENCE</scope>
    <source>
        <strain evidence="1 3">CBS 304.34</strain>
    </source>
</reference>
<evidence type="ECO:0000313" key="3">
    <source>
        <dbReference type="RefSeq" id="XP_033575201.1"/>
    </source>
</evidence>
<dbReference type="RefSeq" id="XP_033575201.1">
    <property type="nucleotide sequence ID" value="XM_033723588.1"/>
</dbReference>